<feature type="signal peptide" evidence="2">
    <location>
        <begin position="1"/>
        <end position="22"/>
    </location>
</feature>
<dbReference type="InterPro" id="IPR014755">
    <property type="entry name" value="Cu-Rt/internalin_Ig-like"/>
</dbReference>
<dbReference type="Pfam" id="PF19081">
    <property type="entry name" value="Ig_7"/>
    <property type="match status" value="1"/>
</dbReference>
<dbReference type="InterPro" id="IPR044023">
    <property type="entry name" value="Ig_7"/>
</dbReference>
<gene>
    <name evidence="4" type="ORF">D7004_13745</name>
</gene>
<evidence type="ECO:0000256" key="2">
    <source>
        <dbReference type="SAM" id="SignalP"/>
    </source>
</evidence>
<keyword evidence="1 2" id="KW-0732">Signal</keyword>
<comment type="caution">
    <text evidence="4">The sequence shown here is derived from an EMBL/GenBank/DDBJ whole genome shotgun (WGS) entry which is preliminary data.</text>
</comment>
<dbReference type="Proteomes" id="UP000274046">
    <property type="component" value="Unassembled WGS sequence"/>
</dbReference>
<name>A0A3N0BT35_9SPHI</name>
<sequence>MKNKYLLLLALSFFTFIDAALAQQTMYWIGGAGNWDDVAHWSFQSGTQAATQPSSIPTQDTHVIFDAASGLTGTGTVASRTVNVRLAAYTIKSLTFAADLGASNSPRIIGSYSLSVKEDVTLQPYVRLEFGSAYFKMVPDLGVTSTLNLNDNAASGLLNSFAKQGLGTTKVIGNMNTTSISVEAGTLNYLGTSLISGNQLSITNNALLTMPNCTSFSLNTFILKSTSPLSLPALQTASIVNGDYGDSNSTLNIANNAVITATTWNYLGNINSGTAQFIILNGNFNTKSGSVINKVTIRNPITTVARISENGANSAINELVYENANGYFLNSLTIGKLTLAPSATYTISTNKILTITQSLTDNTPDCSPNYNITSTPSSISYIRNNTGADIKLTNATVTSINSNGTNGLLVKGVDGGNNAGSITFVEPASKTLYWVGAANDSEWNNQANWSATSGGPGGYCLPTKFDDVIFDSNSVIAGGVVRVTSNSASFHDITVQNNAQAFNFTRGSTVQTSMFCYGSWYMRSGMIVATDNTQFLSKDLGETITSNGSQFQTTYFNGKGGWILQDDFQQVNSALYSLYFNGGTLNTNSKNVFIGSNFIGNLSQTPIIPRNLILGSSIISLNQQWYYANTSTSLDAGTSRIILRDGDYFLGNPGHVYYDVTSNIPLSSSTTALEIGGTNLTFHNFNIFNKTADFQSPGVIANEIRIMPTVQTADLLLRGNVTTNILEVQKNGTLKAFNNVVVTVNQNFITHTGDCQGLMEMYVFGKVAGQKFIFKSANSINVPNVWMTGVQADTSTGATYTATGIQDTGVTNWSFLPSASKELYWIGVSDGNWNNPLNWTTNTDGTPLMGGCVPTKYDNVHFNSYSGNGVNGLNINILNQSAYFNNMTTHSDAPSGIKINSGTTAIMANAYGNYLSMGEEMLIAQLTHYGVGTVNIIGATLAESTIGSFELVTNSATQVWNIDKNIKVGGAMVVRGGTVNISRSAFVIGSHLFFYDGVFNAPSSLSVGLDLQFDKGIFNAANTNISVGRNFNSGSTSSRSLDIRNSTIAVGSVWIYNNFAGITLQADGSRIKIGLDFNGNNGHAYNIIETTNVNSLSVISGNLTINELILAHNRTITGSNSIGKLTLFPKSLTLILADNTTQTITNEIAINGTPCQFNTLRASTVTTGATIAYTNPNNHNRFDFVNVGGIKATNANLEFDVNSSSLGNNNNKVIFLTGTPGLVGLGKNLSCVAINSGNPSTYTITAAGFYGGPLSTYKWYKKNASGTFINLNLPASTVSIDARNYSLDGVYKVEIIYDATLPSNQYCQQQDEITVTYTPEAVLLPTGGENLVFCQANPKTLADITIAPETQAYITSSGATLNWFNVASGGTALASTTVLTNGDYYASLTSTANCEGVRTKASVSITPAVVPVFTQVADICAGTTLSALPTTSNNGIIGVWSPAVDNTKTTTYTFVPDVSNCAETVTMTIVVNPIATLSSAGAVSQTICPGVAISDITYTFGGGATGIIVANLPAGLTSSINGSILTISGTPTSSGNYKVETIGQSTPCSAVSLGGTITLYNKPDAPVVTVTAQPVCGTPTGSISIAGTTGYLYSVDGGTYSATLVYSNLAPGIHSITAQSADGCTSTATTITIDPSKAGASAPSVTVTAQPVCGTPTGSISIAGTTGFLYSVDGGAYTSTLTYSNLAPGTHSITAQSVDGCTSTATTVTIDPAKAEAVAPSVTVTAQPVCGTPTGSISIAGTTGYLYSVDGGTYSATLVYTNLAPGTHSI</sequence>
<accession>A0A3N0BT35</accession>
<dbReference type="EMBL" id="RBEE01000025">
    <property type="protein sequence ID" value="RNL51854.1"/>
    <property type="molecule type" value="Genomic_DNA"/>
</dbReference>
<dbReference type="OrthoDB" id="7794186at2"/>
<feature type="chain" id="PRO_5018064084" description="Ig-like domain-containing protein" evidence="2">
    <location>
        <begin position="23"/>
        <end position="1770"/>
    </location>
</feature>
<evidence type="ECO:0000259" key="3">
    <source>
        <dbReference type="Pfam" id="PF19081"/>
    </source>
</evidence>
<evidence type="ECO:0000313" key="5">
    <source>
        <dbReference type="Proteomes" id="UP000274046"/>
    </source>
</evidence>
<proteinExistence type="predicted"/>
<evidence type="ECO:0000313" key="4">
    <source>
        <dbReference type="EMBL" id="RNL51854.1"/>
    </source>
</evidence>
<reference evidence="4 5" key="1">
    <citation type="submission" date="2018-10" db="EMBL/GenBank/DDBJ databases">
        <title>Genome sequencing of Pedobacter jejuensis TNB23.</title>
        <authorList>
            <person name="Cho Y.-J."/>
            <person name="Cho A."/>
            <person name="Kim O.-S."/>
        </authorList>
    </citation>
    <scope>NUCLEOTIDE SEQUENCE [LARGE SCALE GENOMIC DNA]</scope>
    <source>
        <strain evidence="4 5">TNB23</strain>
    </source>
</reference>
<dbReference type="RefSeq" id="WP_148042801.1">
    <property type="nucleotide sequence ID" value="NZ_RBEE01000025.1"/>
</dbReference>
<protein>
    <recommendedName>
        <fullName evidence="3">Ig-like domain-containing protein</fullName>
    </recommendedName>
</protein>
<dbReference type="Gene3D" id="2.60.40.1220">
    <property type="match status" value="1"/>
</dbReference>
<feature type="domain" description="Ig-like" evidence="3">
    <location>
        <begin position="1343"/>
        <end position="1407"/>
    </location>
</feature>
<feature type="non-terminal residue" evidence="4">
    <location>
        <position position="1770"/>
    </location>
</feature>
<organism evidence="4 5">
    <name type="scientific">Pedobacter jejuensis</name>
    <dbReference type="NCBI Taxonomy" id="1268550"/>
    <lineage>
        <taxon>Bacteria</taxon>
        <taxon>Pseudomonadati</taxon>
        <taxon>Bacteroidota</taxon>
        <taxon>Sphingobacteriia</taxon>
        <taxon>Sphingobacteriales</taxon>
        <taxon>Sphingobacteriaceae</taxon>
        <taxon>Pedobacter</taxon>
    </lineage>
</organism>
<keyword evidence="5" id="KW-1185">Reference proteome</keyword>
<evidence type="ECO:0000256" key="1">
    <source>
        <dbReference type="ARBA" id="ARBA00022729"/>
    </source>
</evidence>